<feature type="transmembrane region" description="Helical" evidence="6">
    <location>
        <begin position="6"/>
        <end position="34"/>
    </location>
</feature>
<keyword evidence="8" id="KW-1185">Reference proteome</keyword>
<feature type="transmembrane region" description="Helical" evidence="6">
    <location>
        <begin position="153"/>
        <end position="171"/>
    </location>
</feature>
<feature type="transmembrane region" description="Helical" evidence="6">
    <location>
        <begin position="314"/>
        <end position="331"/>
    </location>
</feature>
<accession>W7YNR5</accession>
<dbReference type="STRING" id="1236976.JCM16418_252"/>
<feature type="transmembrane region" description="Helical" evidence="6">
    <location>
        <begin position="54"/>
        <end position="74"/>
    </location>
</feature>
<comment type="subcellular location">
    <subcellularLocation>
        <location evidence="1">Membrane</location>
        <topology evidence="1">Multi-pass membrane protein</topology>
    </subcellularLocation>
</comment>
<feature type="transmembrane region" description="Helical" evidence="6">
    <location>
        <begin position="233"/>
        <end position="253"/>
    </location>
</feature>
<dbReference type="Proteomes" id="UP000019364">
    <property type="component" value="Unassembled WGS sequence"/>
</dbReference>
<protein>
    <recommendedName>
        <fullName evidence="9">Sporulation integral membrane protein YtvI</fullName>
    </recommendedName>
</protein>
<comment type="similarity">
    <text evidence="2">Belongs to the autoinducer-2 exporter (AI-2E) (TC 2.A.86) family.</text>
</comment>
<keyword evidence="4 6" id="KW-1133">Transmembrane helix</keyword>
<feature type="transmembrane region" description="Helical" evidence="6">
    <location>
        <begin position="204"/>
        <end position="226"/>
    </location>
</feature>
<dbReference type="PANTHER" id="PTHR21716">
    <property type="entry name" value="TRANSMEMBRANE PROTEIN"/>
    <property type="match status" value="1"/>
</dbReference>
<keyword evidence="5 6" id="KW-0472">Membrane</keyword>
<name>W7YNR5_9BACL</name>
<comment type="caution">
    <text evidence="7">The sequence shown here is derived from an EMBL/GenBank/DDBJ whole genome shotgun (WGS) entry which is preliminary data.</text>
</comment>
<evidence type="ECO:0000256" key="1">
    <source>
        <dbReference type="ARBA" id="ARBA00004141"/>
    </source>
</evidence>
<dbReference type="AlphaFoldDB" id="W7YNR5"/>
<dbReference type="RefSeq" id="WP_036645331.1">
    <property type="nucleotide sequence ID" value="NZ_BAVZ01000001.1"/>
</dbReference>
<evidence type="ECO:0000256" key="4">
    <source>
        <dbReference type="ARBA" id="ARBA00022989"/>
    </source>
</evidence>
<dbReference type="GO" id="GO:0016020">
    <property type="term" value="C:membrane"/>
    <property type="evidence" value="ECO:0007669"/>
    <property type="project" value="UniProtKB-SubCell"/>
</dbReference>
<evidence type="ECO:0008006" key="9">
    <source>
        <dbReference type="Google" id="ProtNLM"/>
    </source>
</evidence>
<evidence type="ECO:0000256" key="6">
    <source>
        <dbReference type="SAM" id="Phobius"/>
    </source>
</evidence>
<organism evidence="7 8">
    <name type="scientific">Paenibacillus pini JCM 16418</name>
    <dbReference type="NCBI Taxonomy" id="1236976"/>
    <lineage>
        <taxon>Bacteria</taxon>
        <taxon>Bacillati</taxon>
        <taxon>Bacillota</taxon>
        <taxon>Bacilli</taxon>
        <taxon>Bacillales</taxon>
        <taxon>Paenibacillaceae</taxon>
        <taxon>Paenibacillus</taxon>
    </lineage>
</organism>
<dbReference type="InterPro" id="IPR002549">
    <property type="entry name" value="AI-2E-like"/>
</dbReference>
<feature type="transmembrane region" description="Helical" evidence="6">
    <location>
        <begin position="259"/>
        <end position="278"/>
    </location>
</feature>
<proteinExistence type="inferred from homology"/>
<evidence type="ECO:0000256" key="2">
    <source>
        <dbReference type="ARBA" id="ARBA00009773"/>
    </source>
</evidence>
<gene>
    <name evidence="7" type="ORF">JCM16418_252</name>
</gene>
<dbReference type="Pfam" id="PF01594">
    <property type="entry name" value="AI-2E_transport"/>
    <property type="match status" value="1"/>
</dbReference>
<evidence type="ECO:0000256" key="3">
    <source>
        <dbReference type="ARBA" id="ARBA00022692"/>
    </source>
</evidence>
<dbReference type="OrthoDB" id="9774361at2"/>
<dbReference type="InterPro" id="IPR014227">
    <property type="entry name" value="YtvI-like"/>
</dbReference>
<dbReference type="NCBIfam" id="TIGR02872">
    <property type="entry name" value="spore_ytvI"/>
    <property type="match status" value="1"/>
</dbReference>
<evidence type="ECO:0000313" key="8">
    <source>
        <dbReference type="Proteomes" id="UP000019364"/>
    </source>
</evidence>
<evidence type="ECO:0000256" key="5">
    <source>
        <dbReference type="ARBA" id="ARBA00023136"/>
    </source>
</evidence>
<keyword evidence="3 6" id="KW-0812">Transmembrane</keyword>
<dbReference type="EMBL" id="BAVZ01000001">
    <property type="protein sequence ID" value="GAF06301.1"/>
    <property type="molecule type" value="Genomic_DNA"/>
</dbReference>
<sequence>MTVKQLLFIGIGLVLLYGLFTVGAPFLLAAIIAISLEPINGLFIHKLGWKRVTAASLTSTLFLLLVVVLVYLLGLQMFEQFLEFWKSAPYYFSTANEFVQNTVVQAHGAFDRLHPDLADGLRGLFSNLTSYTVSLINSLSSTFLSFAKGLPSLFVFFMVFFVAVYLMSYSLETMRSTFLSFFREGARSQIDEVLVSLKKSVFGFLQAQIILSAFTYVVTLSGLLILHIHYPLAIAMLTMVVDILPVLGVGMVFIPWALYLFIVGDTYTALGLVLLFIFITVARRIIEPKIVANSVGIDALSALVSMYVGFKVVGMIGFLVGPMVVIIYAALRRAGLFQFRL</sequence>
<reference evidence="7 8" key="1">
    <citation type="journal article" date="2014" name="Genome Announc.">
        <title>Draft Genome Sequence of Paenibacillus pini JCM 16418T, Isolated from the Rhizosphere of Pine Tree.</title>
        <authorList>
            <person name="Yuki M."/>
            <person name="Oshima K."/>
            <person name="Suda W."/>
            <person name="Oshida Y."/>
            <person name="Kitamura K."/>
            <person name="Iida Y."/>
            <person name="Hattori M."/>
            <person name="Ohkuma M."/>
        </authorList>
    </citation>
    <scope>NUCLEOTIDE SEQUENCE [LARGE SCALE GENOMIC DNA]</scope>
    <source>
        <strain evidence="7 8">JCM 16418</strain>
    </source>
</reference>
<dbReference type="PANTHER" id="PTHR21716:SF68">
    <property type="entry name" value="TRANSPORT PROTEIN YTVI-RELATED"/>
    <property type="match status" value="1"/>
</dbReference>
<evidence type="ECO:0000313" key="7">
    <source>
        <dbReference type="EMBL" id="GAF06301.1"/>
    </source>
</evidence>
<dbReference type="eggNOG" id="COG0628">
    <property type="taxonomic scope" value="Bacteria"/>
</dbReference>
<dbReference type="GO" id="GO:0055085">
    <property type="term" value="P:transmembrane transport"/>
    <property type="evidence" value="ECO:0007669"/>
    <property type="project" value="TreeGrafter"/>
</dbReference>
<feature type="transmembrane region" description="Helical" evidence="6">
    <location>
        <begin position="290"/>
        <end position="308"/>
    </location>
</feature>